<evidence type="ECO:0000256" key="6">
    <source>
        <dbReference type="ARBA" id="ARBA00045550"/>
    </source>
</evidence>
<evidence type="ECO:0000313" key="10">
    <source>
        <dbReference type="Proteomes" id="UP000694400"/>
    </source>
</evidence>
<keyword evidence="4" id="KW-0862">Zinc</keyword>
<proteinExistence type="inferred from homology"/>
<reference evidence="9" key="3">
    <citation type="submission" date="2025-09" db="UniProtKB">
        <authorList>
            <consortium name="Ensembl"/>
        </authorList>
    </citation>
    <scope>IDENTIFICATION</scope>
</reference>
<keyword evidence="3" id="KW-0863">Zinc-finger</keyword>
<accession>A0A8B9ZDD3</accession>
<reference evidence="9" key="1">
    <citation type="submission" date="2019-08" db="EMBL/GenBank/DDBJ databases">
        <title>Three high-quality genomes provides insights into domestication of ducks.</title>
        <authorList>
            <person name="Hou Z.C."/>
            <person name="Zhu F."/>
            <person name="Yin Z.T."/>
            <person name="Zhang F."/>
        </authorList>
    </citation>
    <scope>NUCLEOTIDE SEQUENCE [LARGE SCALE GENOMIC DNA]</scope>
</reference>
<evidence type="ECO:0000256" key="4">
    <source>
        <dbReference type="ARBA" id="ARBA00022833"/>
    </source>
</evidence>
<comment type="similarity">
    <text evidence="5">Belongs to the DEF8 family.</text>
</comment>
<feature type="domain" description="Phorbol-ester/DAG-type" evidence="8">
    <location>
        <begin position="137"/>
        <end position="188"/>
    </location>
</feature>
<dbReference type="SUPFAM" id="SSF57889">
    <property type="entry name" value="Cysteine-rich domain"/>
    <property type="match status" value="1"/>
</dbReference>
<dbReference type="PROSITE" id="PS00479">
    <property type="entry name" value="ZF_DAG_PE_1"/>
    <property type="match status" value="1"/>
</dbReference>
<dbReference type="CDD" id="cd20819">
    <property type="entry name" value="C1_DEF8"/>
    <property type="match status" value="1"/>
</dbReference>
<organism evidence="9 10">
    <name type="scientific">Anas platyrhynchos</name>
    <name type="common">Mallard</name>
    <name type="synonym">Anas boschas</name>
    <dbReference type="NCBI Taxonomy" id="8839"/>
    <lineage>
        <taxon>Eukaryota</taxon>
        <taxon>Metazoa</taxon>
        <taxon>Chordata</taxon>
        <taxon>Craniata</taxon>
        <taxon>Vertebrata</taxon>
        <taxon>Euteleostomi</taxon>
        <taxon>Archelosauria</taxon>
        <taxon>Archosauria</taxon>
        <taxon>Dinosauria</taxon>
        <taxon>Saurischia</taxon>
        <taxon>Theropoda</taxon>
        <taxon>Coelurosauria</taxon>
        <taxon>Aves</taxon>
        <taxon>Neognathae</taxon>
        <taxon>Galloanserae</taxon>
        <taxon>Anseriformes</taxon>
        <taxon>Anatidae</taxon>
        <taxon>Anatinae</taxon>
        <taxon>Anas</taxon>
    </lineage>
</organism>
<dbReference type="InterPro" id="IPR046349">
    <property type="entry name" value="C1-like_sf"/>
</dbReference>
<dbReference type="Gene3D" id="3.30.60.20">
    <property type="match status" value="1"/>
</dbReference>
<dbReference type="InterPro" id="IPR051366">
    <property type="entry name" value="DEF8"/>
</dbReference>
<dbReference type="PANTHER" id="PTHR12326">
    <property type="entry name" value="PLECKSTRIN HOMOLOGY DOMAIN CONTAINING PROTEIN"/>
    <property type="match status" value="1"/>
</dbReference>
<evidence type="ECO:0000259" key="8">
    <source>
        <dbReference type="PROSITE" id="PS50081"/>
    </source>
</evidence>
<feature type="compositionally biased region" description="Low complexity" evidence="7">
    <location>
        <begin position="542"/>
        <end position="586"/>
    </location>
</feature>
<evidence type="ECO:0000313" key="9">
    <source>
        <dbReference type="Ensembl" id="ENSAPLP00020010358.1"/>
    </source>
</evidence>
<dbReference type="InterPro" id="IPR025258">
    <property type="entry name" value="RH_dom"/>
</dbReference>
<feature type="region of interest" description="Disordered" evidence="7">
    <location>
        <begin position="542"/>
        <end position="629"/>
    </location>
</feature>
<dbReference type="InterPro" id="IPR002219">
    <property type="entry name" value="PKC_DAG/PE"/>
</dbReference>
<name>A0A8B9ZDD3_ANAPL</name>
<dbReference type="Pfam" id="PF13901">
    <property type="entry name" value="RH_dom"/>
    <property type="match status" value="3"/>
</dbReference>
<dbReference type="SMART" id="SM00109">
    <property type="entry name" value="C1"/>
    <property type="match status" value="1"/>
</dbReference>
<evidence type="ECO:0000256" key="7">
    <source>
        <dbReference type="SAM" id="MobiDB-lite"/>
    </source>
</evidence>
<sequence>MAYDEKLARFRQAHLNPFNKGPENPTGGGGPEEPPPGAPPSVARRPEPCPGDAESPEPPMDLGLAEDHFSRPVGLILAPDVRQLRRAIEECKRAILALPEHSERQKDAVVRLIHLRLKLQELQDPDEEEPNIRVVLEHRFYKEKSKSVKQTCDKCSTIIWGLIQTWYTCTGCYYRCHSKCLPLVTKPCVRSKVSHQAEYQLSICPESGLDSQDYRCAECRAPIALRGVPSEARQCDYTGLYYCSSCHWNDLAVVPARAIHNWDFEPRKVPVLLGRTAGVQGGSLGRAQPQARGPWGMRPWVEVTWGGCGFVMGSWGGSSRGCGVTVVGTQVSRCSMRYLALMVSRPVLKLREINPLLFNYVEELVEIRKLRQDILLMKPYFITCKEAMEARLLLQVRAGGREGRKEGGRGQGGPGCAVTGTALTPAHPQLQDRQHFVENDEMYSLQDLIDIEAGRLSCSLTEIHTLFAKHIKLDCEVSGTVPWGGFGHGPMGPEPRGGRAWGSLGVPAMHPGTGAPSAPSRCSAARQKASCASCARRATCFSPSTATPRCAPTAPPSSTGTATTTTPPRAPSAPGSACGSSPSSRTRWPRQSPRGGARPQAWALRAPSPWPRLRASGAGGTGSARKGEGARTGLRLPWISLRLCALPKGRAGCVGGEPGAGGCFLPWGGCRQPPCMVLPG</sequence>
<dbReference type="PROSITE" id="PS50081">
    <property type="entry name" value="ZF_DAG_PE_2"/>
    <property type="match status" value="1"/>
</dbReference>
<evidence type="ECO:0000256" key="3">
    <source>
        <dbReference type="ARBA" id="ARBA00022771"/>
    </source>
</evidence>
<dbReference type="AlphaFoldDB" id="A0A8B9ZDD3"/>
<dbReference type="FunFam" id="3.30.60.20:FF:000042">
    <property type="entry name" value="differentially expressed in FDCP 8 homolog isoform X2"/>
    <property type="match status" value="1"/>
</dbReference>
<evidence type="ECO:0000256" key="1">
    <source>
        <dbReference type="ARBA" id="ARBA00022723"/>
    </source>
</evidence>
<dbReference type="GO" id="GO:0008270">
    <property type="term" value="F:zinc ion binding"/>
    <property type="evidence" value="ECO:0007669"/>
    <property type="project" value="UniProtKB-KW"/>
</dbReference>
<dbReference type="Ensembl" id="ENSAPLT00020011153.1">
    <property type="protein sequence ID" value="ENSAPLP00020010358.1"/>
    <property type="gene ID" value="ENSAPLG00020007623.1"/>
</dbReference>
<feature type="region of interest" description="Disordered" evidence="7">
    <location>
        <begin position="12"/>
        <end position="65"/>
    </location>
</feature>
<keyword evidence="2" id="KW-0677">Repeat</keyword>
<comment type="function">
    <text evidence="6">Positively regulates lysosome peripheral distribution and ruffled border formation in osteoclasts. Involved in bone resorption.</text>
</comment>
<dbReference type="SMART" id="SM01175">
    <property type="entry name" value="DUF4206"/>
    <property type="match status" value="1"/>
</dbReference>
<dbReference type="InterPro" id="IPR047983">
    <property type="entry name" value="DEF8_C1"/>
</dbReference>
<reference evidence="9" key="2">
    <citation type="submission" date="2025-08" db="UniProtKB">
        <authorList>
            <consortium name="Ensembl"/>
        </authorList>
    </citation>
    <scope>IDENTIFICATION</scope>
</reference>
<protein>
    <submittedName>
        <fullName evidence="9">Differentially expressed in FDCP 8 homolog</fullName>
    </submittedName>
</protein>
<keyword evidence="1" id="KW-0479">Metal-binding</keyword>
<feature type="region of interest" description="Disordered" evidence="7">
    <location>
        <begin position="492"/>
        <end position="521"/>
    </location>
</feature>
<evidence type="ECO:0000256" key="2">
    <source>
        <dbReference type="ARBA" id="ARBA00022737"/>
    </source>
</evidence>
<dbReference type="Proteomes" id="UP000694400">
    <property type="component" value="Chromosome 13"/>
</dbReference>
<evidence type="ECO:0000256" key="5">
    <source>
        <dbReference type="ARBA" id="ARBA00029450"/>
    </source>
</evidence>
<dbReference type="PANTHER" id="PTHR12326:SF3">
    <property type="entry name" value="DIFFERENTIALLY EXPRESSED IN FDCP 8 HOMOLOG"/>
    <property type="match status" value="1"/>
</dbReference>
<dbReference type="Pfam" id="PF00130">
    <property type="entry name" value="C1_1"/>
    <property type="match status" value="1"/>
</dbReference>